<comment type="caution">
    <text evidence="2">The sequence shown here is derived from an EMBL/GenBank/DDBJ whole genome shotgun (WGS) entry which is preliminary data.</text>
</comment>
<feature type="compositionally biased region" description="Low complexity" evidence="1">
    <location>
        <begin position="157"/>
        <end position="173"/>
    </location>
</feature>
<sequence length="396" mass="45175">MKPQALQDAIKGLALKKQEKGEWKDPYVKKYTITKEDYLREKQRSNPMAARSLEEPASTLPADPILLTQMRALLEQMQAEKYDWKKERDSLMNEMDQVRTQMKTRIATTSSNADSNNTSAAEVSSLRAEVNGLKQELERLQISHAKETEALRKEVASAKYTTPSTPSSSYSDTSKSEIEALRRELQSLRSVAKEVDELKDEIAKLQAKASTAQNGSTGRDIDDLKGELSQLKTKVVSSNDIIDDLRKEIAELKGADGARPSTPSRTKATVDLQNSLNSPLKRGKEKSTLPSCKPHSVQELSDRQRKDKILKEYLLSKTGLPFSYKSMSIPDYKNEEGEIKHLVCFDNRLYIPKKLRDVTMEYYVQHHPYDSYTAMERHCIWPDCEEEMKEYKKNRS</sequence>
<dbReference type="EMBL" id="BDSP01000152">
    <property type="protein sequence ID" value="GAX20847.1"/>
    <property type="molecule type" value="Genomic_DNA"/>
</dbReference>
<evidence type="ECO:0000256" key="1">
    <source>
        <dbReference type="SAM" id="MobiDB-lite"/>
    </source>
</evidence>
<organism evidence="2 3">
    <name type="scientific">Fistulifera solaris</name>
    <name type="common">Oleaginous diatom</name>
    <dbReference type="NCBI Taxonomy" id="1519565"/>
    <lineage>
        <taxon>Eukaryota</taxon>
        <taxon>Sar</taxon>
        <taxon>Stramenopiles</taxon>
        <taxon>Ochrophyta</taxon>
        <taxon>Bacillariophyta</taxon>
        <taxon>Bacillariophyceae</taxon>
        <taxon>Bacillariophycidae</taxon>
        <taxon>Naviculales</taxon>
        <taxon>Naviculaceae</taxon>
        <taxon>Fistulifera</taxon>
    </lineage>
</organism>
<dbReference type="Gene3D" id="1.10.287.1490">
    <property type="match status" value="1"/>
</dbReference>
<feature type="compositionally biased region" description="Polar residues" evidence="1">
    <location>
        <begin position="261"/>
        <end position="278"/>
    </location>
</feature>
<dbReference type="Proteomes" id="UP000198406">
    <property type="component" value="Unassembled WGS sequence"/>
</dbReference>
<accession>A0A1Z5K3M0</accession>
<dbReference type="InParanoid" id="A0A1Z5K3M0"/>
<gene>
    <name evidence="2" type="ORF">FisN_7Hh162</name>
</gene>
<name>A0A1Z5K3M0_FISSO</name>
<feature type="region of interest" description="Disordered" evidence="1">
    <location>
        <begin position="154"/>
        <end position="176"/>
    </location>
</feature>
<dbReference type="AlphaFoldDB" id="A0A1Z5K3M0"/>
<reference evidence="2 3" key="1">
    <citation type="journal article" date="2015" name="Plant Cell">
        <title>Oil accumulation by the oleaginous diatom Fistulifera solaris as revealed by the genome and transcriptome.</title>
        <authorList>
            <person name="Tanaka T."/>
            <person name="Maeda Y."/>
            <person name="Veluchamy A."/>
            <person name="Tanaka M."/>
            <person name="Abida H."/>
            <person name="Marechal E."/>
            <person name="Bowler C."/>
            <person name="Muto M."/>
            <person name="Sunaga Y."/>
            <person name="Tanaka M."/>
            <person name="Yoshino T."/>
            <person name="Taniguchi T."/>
            <person name="Fukuda Y."/>
            <person name="Nemoto M."/>
            <person name="Matsumoto M."/>
            <person name="Wong P.S."/>
            <person name="Aburatani S."/>
            <person name="Fujibuchi W."/>
        </authorList>
    </citation>
    <scope>NUCLEOTIDE SEQUENCE [LARGE SCALE GENOMIC DNA]</scope>
    <source>
        <strain evidence="2 3">JPCC DA0580</strain>
    </source>
</reference>
<feature type="region of interest" description="Disordered" evidence="1">
    <location>
        <begin position="253"/>
        <end position="303"/>
    </location>
</feature>
<keyword evidence="3" id="KW-1185">Reference proteome</keyword>
<proteinExistence type="predicted"/>
<protein>
    <submittedName>
        <fullName evidence="2">Uncharacterized protein</fullName>
    </submittedName>
</protein>
<dbReference type="Gene3D" id="1.20.58.130">
    <property type="match status" value="1"/>
</dbReference>
<evidence type="ECO:0000313" key="2">
    <source>
        <dbReference type="EMBL" id="GAX20847.1"/>
    </source>
</evidence>
<evidence type="ECO:0000313" key="3">
    <source>
        <dbReference type="Proteomes" id="UP000198406"/>
    </source>
</evidence>